<dbReference type="InterPro" id="IPR002818">
    <property type="entry name" value="DJ-1/PfpI"/>
</dbReference>
<dbReference type="EMBL" id="JAULSY010000047">
    <property type="protein sequence ID" value="KAK0669073.1"/>
    <property type="molecule type" value="Genomic_DNA"/>
</dbReference>
<name>A0AA39ZDN4_9PEZI</name>
<dbReference type="InterPro" id="IPR052158">
    <property type="entry name" value="INH-QAR"/>
</dbReference>
<organism evidence="2 3">
    <name type="scientific">Cercophora samala</name>
    <dbReference type="NCBI Taxonomy" id="330535"/>
    <lineage>
        <taxon>Eukaryota</taxon>
        <taxon>Fungi</taxon>
        <taxon>Dikarya</taxon>
        <taxon>Ascomycota</taxon>
        <taxon>Pezizomycotina</taxon>
        <taxon>Sordariomycetes</taxon>
        <taxon>Sordariomycetidae</taxon>
        <taxon>Sordariales</taxon>
        <taxon>Lasiosphaeriaceae</taxon>
        <taxon>Cercophora</taxon>
    </lineage>
</organism>
<comment type="caution">
    <text evidence="2">The sequence shown here is derived from an EMBL/GenBank/DDBJ whole genome shotgun (WGS) entry which is preliminary data.</text>
</comment>
<dbReference type="SUPFAM" id="SSF52317">
    <property type="entry name" value="Class I glutamine amidotransferase-like"/>
    <property type="match status" value="1"/>
</dbReference>
<evidence type="ECO:0000313" key="3">
    <source>
        <dbReference type="Proteomes" id="UP001174997"/>
    </source>
</evidence>
<evidence type="ECO:0000313" key="2">
    <source>
        <dbReference type="EMBL" id="KAK0669073.1"/>
    </source>
</evidence>
<dbReference type="Pfam" id="PF01965">
    <property type="entry name" value="DJ-1_PfpI"/>
    <property type="match status" value="1"/>
</dbReference>
<dbReference type="PANTHER" id="PTHR43130:SF7">
    <property type="entry name" value="DJ-1_PFPI DOMAIN-CONTAINING PROTEIN"/>
    <property type="match status" value="1"/>
</dbReference>
<reference evidence="2" key="1">
    <citation type="submission" date="2023-06" db="EMBL/GenBank/DDBJ databases">
        <title>Genome-scale phylogeny and comparative genomics of the fungal order Sordariales.</title>
        <authorList>
            <consortium name="Lawrence Berkeley National Laboratory"/>
            <person name="Hensen N."/>
            <person name="Bonometti L."/>
            <person name="Westerberg I."/>
            <person name="Brannstrom I.O."/>
            <person name="Guillou S."/>
            <person name="Cros-Aarteil S."/>
            <person name="Calhoun S."/>
            <person name="Haridas S."/>
            <person name="Kuo A."/>
            <person name="Mondo S."/>
            <person name="Pangilinan J."/>
            <person name="Riley R."/>
            <person name="Labutti K."/>
            <person name="Andreopoulos B."/>
            <person name="Lipzen A."/>
            <person name="Chen C."/>
            <person name="Yanf M."/>
            <person name="Daum C."/>
            <person name="Ng V."/>
            <person name="Clum A."/>
            <person name="Steindorff A."/>
            <person name="Ohm R."/>
            <person name="Martin F."/>
            <person name="Silar P."/>
            <person name="Natvig D."/>
            <person name="Lalanne C."/>
            <person name="Gautier V."/>
            <person name="Ament-Velasquez S.L."/>
            <person name="Kruys A."/>
            <person name="Hutchinson M.I."/>
            <person name="Powell A.J."/>
            <person name="Barry K."/>
            <person name="Miller A.N."/>
            <person name="Grigoriev I.V."/>
            <person name="Debuchy R."/>
            <person name="Gladieux P."/>
            <person name="Thoren M.H."/>
            <person name="Johannesson H."/>
        </authorList>
    </citation>
    <scope>NUCLEOTIDE SEQUENCE</scope>
    <source>
        <strain evidence="2">CBS 307.81</strain>
    </source>
</reference>
<keyword evidence="2" id="KW-0315">Glutamine amidotransferase</keyword>
<sequence>MSPKTLRVGVLLELVQLSDIMGIDLFGNLSTGYLNQVIPLDPKFADFTPHAMNIEFFYISSSLEPATTTPPNASLPHSIGGFRFLPNVTYDDCPRDLDIILIGGPLPTHRPEAADRFMKEAWSKTRVWMTTCIGSLWLASTGLLEGKKVTTNKEFLSVARAGFPGTEWVYQRWVVDEKEYEGGNGKGELWTAGGAGAGIDMIARYCLDNFDKEFVNIMALEGLEFNPGGQAGQFYPVKEGERRVIV</sequence>
<feature type="domain" description="DJ-1/PfpI" evidence="1">
    <location>
        <begin position="77"/>
        <end position="178"/>
    </location>
</feature>
<dbReference type="Gene3D" id="3.40.50.880">
    <property type="match status" value="1"/>
</dbReference>
<dbReference type="Proteomes" id="UP001174997">
    <property type="component" value="Unassembled WGS sequence"/>
</dbReference>
<dbReference type="InterPro" id="IPR029062">
    <property type="entry name" value="Class_I_gatase-like"/>
</dbReference>
<dbReference type="PANTHER" id="PTHR43130">
    <property type="entry name" value="ARAC-FAMILY TRANSCRIPTIONAL REGULATOR"/>
    <property type="match status" value="1"/>
</dbReference>
<proteinExistence type="predicted"/>
<gene>
    <name evidence="2" type="ORF">QBC41DRAFT_337095</name>
</gene>
<dbReference type="AlphaFoldDB" id="A0AA39ZDN4"/>
<accession>A0AA39ZDN4</accession>
<keyword evidence="3" id="KW-1185">Reference proteome</keyword>
<evidence type="ECO:0000259" key="1">
    <source>
        <dbReference type="Pfam" id="PF01965"/>
    </source>
</evidence>
<protein>
    <submittedName>
        <fullName evidence="2">Class I glutamine amidotransferase-like protein</fullName>
    </submittedName>
</protein>